<dbReference type="InterPro" id="IPR005373">
    <property type="entry name" value="PHAF1"/>
</dbReference>
<proteinExistence type="predicted"/>
<keyword evidence="2" id="KW-1185">Reference proteome</keyword>
<reference evidence="1 2" key="1">
    <citation type="journal article" date="2019" name="Front. Genet.">
        <title>Whole-Genome Sequencing of the Opportunistic Yeast Pathogen Candida inconspicua Uncovers Its Hybrid Origin.</title>
        <authorList>
            <person name="Mixao V."/>
            <person name="Hansen A.P."/>
            <person name="Saus E."/>
            <person name="Boekhout T."/>
            <person name="Lass-Florl C."/>
            <person name="Gabaldon T."/>
        </authorList>
    </citation>
    <scope>NUCLEOTIDE SEQUENCE [LARGE SCALE GENOMIC DNA]</scope>
    <source>
        <strain evidence="1 2">CBS 180</strain>
    </source>
</reference>
<dbReference type="EMBL" id="SELW01000141">
    <property type="protein sequence ID" value="TID30530.1"/>
    <property type="molecule type" value="Genomic_DNA"/>
</dbReference>
<evidence type="ECO:0000313" key="2">
    <source>
        <dbReference type="Proteomes" id="UP000307173"/>
    </source>
</evidence>
<name>A0A4V4NG41_9ASCO</name>
<comment type="caution">
    <text evidence="1">The sequence shown here is derived from an EMBL/GenBank/DDBJ whole genome shotgun (WGS) entry which is preliminary data.</text>
</comment>
<accession>A0A4V4NG41</accession>
<sequence>MFTDIDESTNSNEKLNTCDSDKFCSSIFIYRHDKKESWLNYSKELFANLNESFDASYMERMNKIFLTDDESLTIKNVTLSFYDQHNLCFDMRRKGDPLTVTISIGTTSMHSIIRMFGFPDNTVCKRKKRTNLTRHKKISCSTEGCSFESTRNYMPISIIDNLQNTKNLISPKGVPCDLITCEEESIVIHNYFNFGFDIVYDLNASLNGSGLVSRVILHQNSIESTEFLRYNKVPVLYKISSNRQAISLKTLSDVREVITLTNLPVFIDRKEYHVSESSNKDEDFEIIDSISPDTNEKLKHWGLSNYDGCEFAIWESLLSNDEISCITVLESKSAS</sequence>
<dbReference type="STRING" id="52247.A0A4V4NG41"/>
<organism evidence="1 2">
    <name type="scientific">Pichia inconspicua</name>
    <dbReference type="NCBI Taxonomy" id="52247"/>
    <lineage>
        <taxon>Eukaryota</taxon>
        <taxon>Fungi</taxon>
        <taxon>Dikarya</taxon>
        <taxon>Ascomycota</taxon>
        <taxon>Saccharomycotina</taxon>
        <taxon>Pichiomycetes</taxon>
        <taxon>Pichiales</taxon>
        <taxon>Pichiaceae</taxon>
        <taxon>Pichia</taxon>
    </lineage>
</organism>
<protein>
    <submittedName>
        <fullName evidence="1">Uncharacterized protein</fullName>
    </submittedName>
</protein>
<gene>
    <name evidence="1" type="ORF">CANINC_000884</name>
</gene>
<evidence type="ECO:0000313" key="1">
    <source>
        <dbReference type="EMBL" id="TID30530.1"/>
    </source>
</evidence>
<dbReference type="OrthoDB" id="411211at2759"/>
<dbReference type="AlphaFoldDB" id="A0A4V4NG41"/>
<dbReference type="Pfam" id="PF03676">
    <property type="entry name" value="PHAF1"/>
    <property type="match status" value="1"/>
</dbReference>
<dbReference type="Proteomes" id="UP000307173">
    <property type="component" value="Unassembled WGS sequence"/>
</dbReference>